<sequence>MKFPVKLCLLLASFSMIGINNAQASGCYMVDASGRKIEMDFCGVSSDRPAAPAPASQQIEQPAPQEQIEEARSNQIGGSVTSSKWEKVKALVAQAKDKTPITYEQIKEVMMFDGDLIASDASGNQVYEWRDAENPNKKIVAGFTRGNLASLKGTVY</sequence>
<protein>
    <submittedName>
        <fullName evidence="3">Uncharacterized protein</fullName>
    </submittedName>
</protein>
<feature type="region of interest" description="Disordered" evidence="1">
    <location>
        <begin position="47"/>
        <end position="82"/>
    </location>
</feature>
<feature type="signal peptide" evidence="2">
    <location>
        <begin position="1"/>
        <end position="24"/>
    </location>
</feature>
<dbReference type="Proteomes" id="UP000186868">
    <property type="component" value="Unassembled WGS sequence"/>
</dbReference>
<organism evidence="3 4">
    <name type="scientific">Hydrococcus rivularis NIES-593</name>
    <dbReference type="NCBI Taxonomy" id="1921803"/>
    <lineage>
        <taxon>Bacteria</taxon>
        <taxon>Bacillati</taxon>
        <taxon>Cyanobacteriota</taxon>
        <taxon>Cyanophyceae</taxon>
        <taxon>Pleurocapsales</taxon>
        <taxon>Hydrococcaceae</taxon>
        <taxon>Hydrococcus</taxon>
    </lineage>
</organism>
<feature type="chain" id="PRO_5013273420" evidence="2">
    <location>
        <begin position="25"/>
        <end position="156"/>
    </location>
</feature>
<feature type="compositionally biased region" description="Polar residues" evidence="1">
    <location>
        <begin position="73"/>
        <end position="82"/>
    </location>
</feature>
<comment type="caution">
    <text evidence="3">The sequence shown here is derived from an EMBL/GenBank/DDBJ whole genome shotgun (WGS) entry which is preliminary data.</text>
</comment>
<keyword evidence="4" id="KW-1185">Reference proteome</keyword>
<evidence type="ECO:0000256" key="1">
    <source>
        <dbReference type="SAM" id="MobiDB-lite"/>
    </source>
</evidence>
<evidence type="ECO:0000313" key="3">
    <source>
        <dbReference type="EMBL" id="OKH17816.1"/>
    </source>
</evidence>
<dbReference type="RefSeq" id="WP_073601749.1">
    <property type="nucleotide sequence ID" value="NZ_MRCB01000058.1"/>
</dbReference>
<evidence type="ECO:0000256" key="2">
    <source>
        <dbReference type="SAM" id="SignalP"/>
    </source>
</evidence>
<gene>
    <name evidence="3" type="ORF">NIES593_22780</name>
</gene>
<proteinExistence type="predicted"/>
<dbReference type="EMBL" id="MRCB01000058">
    <property type="protein sequence ID" value="OKH17816.1"/>
    <property type="molecule type" value="Genomic_DNA"/>
</dbReference>
<dbReference type="AlphaFoldDB" id="A0A1U7H709"/>
<feature type="compositionally biased region" description="Low complexity" evidence="1">
    <location>
        <begin position="49"/>
        <end position="66"/>
    </location>
</feature>
<name>A0A1U7H709_9CYAN</name>
<reference evidence="3 4" key="1">
    <citation type="submission" date="2016-11" db="EMBL/GenBank/DDBJ databases">
        <title>Draft Genome Sequences of Nine Cyanobacterial Strains from Diverse Habitats.</title>
        <authorList>
            <person name="Zhu T."/>
            <person name="Hou S."/>
            <person name="Lu X."/>
            <person name="Hess W.R."/>
        </authorList>
    </citation>
    <scope>NUCLEOTIDE SEQUENCE [LARGE SCALE GENOMIC DNA]</scope>
    <source>
        <strain evidence="3 4">NIES-593</strain>
    </source>
</reference>
<keyword evidence="2" id="KW-0732">Signal</keyword>
<evidence type="ECO:0000313" key="4">
    <source>
        <dbReference type="Proteomes" id="UP000186868"/>
    </source>
</evidence>
<accession>A0A1U7H709</accession>